<reference evidence="3 4" key="1">
    <citation type="submission" date="2019-10" db="EMBL/GenBank/DDBJ databases">
        <title>Whole-genome sequence of the extremophile Heliorestis acidaminivorans DSM 24790.</title>
        <authorList>
            <person name="Kyndt J.A."/>
            <person name="Meyer T.E."/>
        </authorList>
    </citation>
    <scope>NUCLEOTIDE SEQUENCE [LARGE SCALE GENOMIC DNA]</scope>
    <source>
        <strain evidence="3 4">DSM 24790</strain>
    </source>
</reference>
<feature type="transmembrane region" description="Helical" evidence="1">
    <location>
        <begin position="15"/>
        <end position="35"/>
    </location>
</feature>
<dbReference type="OrthoDB" id="2087979at2"/>
<evidence type="ECO:0000259" key="2">
    <source>
        <dbReference type="Pfam" id="PF11127"/>
    </source>
</evidence>
<keyword evidence="1" id="KW-0472">Membrane</keyword>
<feature type="domain" description="Inner membrane protein YgaP-like transmembrane" evidence="2">
    <location>
        <begin position="6"/>
        <end position="70"/>
    </location>
</feature>
<sequence length="74" mass="8229">MQLKFKPNVGHIDRLIRLFLGAQLLLLAFLFPIAAPITQSLLAILGIWQMVQGLLGYCLVYDLLGYSTLKAALK</sequence>
<organism evidence="3 4">
    <name type="scientific">Heliorestis acidaminivorans</name>
    <dbReference type="NCBI Taxonomy" id="553427"/>
    <lineage>
        <taxon>Bacteria</taxon>
        <taxon>Bacillati</taxon>
        <taxon>Bacillota</taxon>
        <taxon>Clostridia</taxon>
        <taxon>Eubacteriales</taxon>
        <taxon>Heliobacteriaceae</taxon>
        <taxon>Heliorestis</taxon>
    </lineage>
</organism>
<dbReference type="EMBL" id="WBXO01000009">
    <property type="protein sequence ID" value="KAB2951873.1"/>
    <property type="molecule type" value="Genomic_DNA"/>
</dbReference>
<accession>A0A6I0EYQ2</accession>
<keyword evidence="4" id="KW-1185">Reference proteome</keyword>
<dbReference type="AlphaFoldDB" id="A0A6I0EYQ2"/>
<name>A0A6I0EYQ2_9FIRM</name>
<evidence type="ECO:0000256" key="1">
    <source>
        <dbReference type="SAM" id="Phobius"/>
    </source>
</evidence>
<protein>
    <submittedName>
        <fullName evidence="3">DUF2892 domain-containing protein</fullName>
    </submittedName>
</protein>
<keyword evidence="1" id="KW-0812">Transmembrane</keyword>
<evidence type="ECO:0000313" key="4">
    <source>
        <dbReference type="Proteomes" id="UP000468766"/>
    </source>
</evidence>
<comment type="caution">
    <text evidence="3">The sequence shown here is derived from an EMBL/GenBank/DDBJ whole genome shotgun (WGS) entry which is preliminary data.</text>
</comment>
<feature type="transmembrane region" description="Helical" evidence="1">
    <location>
        <begin position="41"/>
        <end position="64"/>
    </location>
</feature>
<dbReference type="Proteomes" id="UP000468766">
    <property type="component" value="Unassembled WGS sequence"/>
</dbReference>
<keyword evidence="1" id="KW-1133">Transmembrane helix</keyword>
<dbReference type="Pfam" id="PF11127">
    <property type="entry name" value="YgaP-like_TM"/>
    <property type="match status" value="1"/>
</dbReference>
<proteinExistence type="predicted"/>
<gene>
    <name evidence="3" type="ORF">F9B85_11100</name>
</gene>
<dbReference type="InterPro" id="IPR021309">
    <property type="entry name" value="YgaP-like_TM"/>
</dbReference>
<evidence type="ECO:0000313" key="3">
    <source>
        <dbReference type="EMBL" id="KAB2951873.1"/>
    </source>
</evidence>